<dbReference type="AlphaFoldDB" id="J9F5C6"/>
<dbReference type="EMBL" id="AMCI01009307">
    <property type="protein sequence ID" value="EJW89718.1"/>
    <property type="molecule type" value="Genomic_DNA"/>
</dbReference>
<evidence type="ECO:0000313" key="1">
    <source>
        <dbReference type="EMBL" id="EJW89718.1"/>
    </source>
</evidence>
<gene>
    <name evidence="1" type="ORF">EVA_22175</name>
</gene>
<protein>
    <submittedName>
        <fullName evidence="1">Secreted protein</fullName>
    </submittedName>
</protein>
<accession>J9F5C6</accession>
<proteinExistence type="predicted"/>
<dbReference type="PROSITE" id="PS51257">
    <property type="entry name" value="PROKAR_LIPOPROTEIN"/>
    <property type="match status" value="1"/>
</dbReference>
<name>J9F5C6_9ZZZZ</name>
<organism evidence="1">
    <name type="scientific">gut metagenome</name>
    <dbReference type="NCBI Taxonomy" id="749906"/>
    <lineage>
        <taxon>unclassified sequences</taxon>
        <taxon>metagenomes</taxon>
        <taxon>organismal metagenomes</taxon>
    </lineage>
</organism>
<reference evidence="1" key="1">
    <citation type="journal article" date="2012" name="PLoS ONE">
        <title>Gene sets for utilization of primary and secondary nutrition supplies in the distal gut of endangered iberian lynx.</title>
        <authorList>
            <person name="Alcaide M."/>
            <person name="Messina E."/>
            <person name="Richter M."/>
            <person name="Bargiela R."/>
            <person name="Peplies J."/>
            <person name="Huws S.A."/>
            <person name="Newbold C.J."/>
            <person name="Golyshin P.N."/>
            <person name="Simon M.A."/>
            <person name="Lopez G."/>
            <person name="Yakimov M.M."/>
            <person name="Ferrer M."/>
        </authorList>
    </citation>
    <scope>NUCLEOTIDE SEQUENCE</scope>
</reference>
<sequence>MKIRPTHLCVLIAMALSFAVSCDDDETYADRREREDKQIRS</sequence>
<feature type="non-terminal residue" evidence="1">
    <location>
        <position position="41"/>
    </location>
</feature>
<comment type="caution">
    <text evidence="1">The sequence shown here is derived from an EMBL/GenBank/DDBJ whole genome shotgun (WGS) entry which is preliminary data.</text>
</comment>